<keyword evidence="9" id="KW-1185">Reference proteome</keyword>
<dbReference type="KEGG" id="gtr:GLOTRDRAFT_126532"/>
<dbReference type="PRINTS" id="PR00069">
    <property type="entry name" value="ALDKETRDTASE"/>
</dbReference>
<dbReference type="InterPro" id="IPR044494">
    <property type="entry name" value="AKR3C2/3"/>
</dbReference>
<dbReference type="InterPro" id="IPR036812">
    <property type="entry name" value="NAD(P)_OxRdtase_dom_sf"/>
</dbReference>
<feature type="domain" description="NADP-dependent oxidoreductase" evidence="7">
    <location>
        <begin position="23"/>
        <end position="271"/>
    </location>
</feature>
<evidence type="ECO:0000256" key="5">
    <source>
        <dbReference type="PIRSR" id="PIRSR000097-2"/>
    </source>
</evidence>
<feature type="binding site" evidence="5">
    <location>
        <position position="108"/>
    </location>
    <ligand>
        <name>substrate</name>
    </ligand>
</feature>
<evidence type="ECO:0000256" key="1">
    <source>
        <dbReference type="ARBA" id="ARBA00007905"/>
    </source>
</evidence>
<dbReference type="InterPro" id="IPR018170">
    <property type="entry name" value="Aldo/ket_reductase_CS"/>
</dbReference>
<dbReference type="PANTHER" id="PTHR43827">
    <property type="entry name" value="2,5-DIKETO-D-GLUCONIC ACID REDUCTASE"/>
    <property type="match status" value="1"/>
</dbReference>
<dbReference type="RefSeq" id="XP_007863329.1">
    <property type="nucleotide sequence ID" value="XM_007865138.1"/>
</dbReference>
<dbReference type="CDD" id="cd19120">
    <property type="entry name" value="AKR_AKR3C2-3"/>
    <property type="match status" value="1"/>
</dbReference>
<dbReference type="SUPFAM" id="SSF51430">
    <property type="entry name" value="NAD(P)-linked oxidoreductase"/>
    <property type="match status" value="1"/>
</dbReference>
<dbReference type="InterPro" id="IPR020471">
    <property type="entry name" value="AKR"/>
</dbReference>
<evidence type="ECO:0000313" key="8">
    <source>
        <dbReference type="EMBL" id="EPQ58043.1"/>
    </source>
</evidence>
<dbReference type="EMBL" id="KB469298">
    <property type="protein sequence ID" value="EPQ58043.1"/>
    <property type="molecule type" value="Genomic_DNA"/>
</dbReference>
<proteinExistence type="inferred from homology"/>
<dbReference type="PIRSF" id="PIRSF000097">
    <property type="entry name" value="AKR"/>
    <property type="match status" value="1"/>
</dbReference>
<dbReference type="PANTHER" id="PTHR43827:SF3">
    <property type="entry name" value="NADP-DEPENDENT OXIDOREDUCTASE DOMAIN-CONTAINING PROTEIN"/>
    <property type="match status" value="1"/>
</dbReference>
<evidence type="ECO:0000313" key="9">
    <source>
        <dbReference type="Proteomes" id="UP000030669"/>
    </source>
</evidence>
<dbReference type="AlphaFoldDB" id="S7QFW5"/>
<reference evidence="8 9" key="1">
    <citation type="journal article" date="2012" name="Science">
        <title>The Paleozoic origin of enzymatic lignin decomposition reconstructed from 31 fungal genomes.</title>
        <authorList>
            <person name="Floudas D."/>
            <person name="Binder M."/>
            <person name="Riley R."/>
            <person name="Barry K."/>
            <person name="Blanchette R.A."/>
            <person name="Henrissat B."/>
            <person name="Martinez A.T."/>
            <person name="Otillar R."/>
            <person name="Spatafora J.W."/>
            <person name="Yadav J.S."/>
            <person name="Aerts A."/>
            <person name="Benoit I."/>
            <person name="Boyd A."/>
            <person name="Carlson A."/>
            <person name="Copeland A."/>
            <person name="Coutinho P.M."/>
            <person name="de Vries R.P."/>
            <person name="Ferreira P."/>
            <person name="Findley K."/>
            <person name="Foster B."/>
            <person name="Gaskell J."/>
            <person name="Glotzer D."/>
            <person name="Gorecki P."/>
            <person name="Heitman J."/>
            <person name="Hesse C."/>
            <person name="Hori C."/>
            <person name="Igarashi K."/>
            <person name="Jurgens J.A."/>
            <person name="Kallen N."/>
            <person name="Kersten P."/>
            <person name="Kohler A."/>
            <person name="Kuees U."/>
            <person name="Kumar T.K.A."/>
            <person name="Kuo A."/>
            <person name="LaButti K."/>
            <person name="Larrondo L.F."/>
            <person name="Lindquist E."/>
            <person name="Ling A."/>
            <person name="Lombard V."/>
            <person name="Lucas S."/>
            <person name="Lundell T."/>
            <person name="Martin R."/>
            <person name="McLaughlin D.J."/>
            <person name="Morgenstern I."/>
            <person name="Morin E."/>
            <person name="Murat C."/>
            <person name="Nagy L.G."/>
            <person name="Nolan M."/>
            <person name="Ohm R.A."/>
            <person name="Patyshakuliyeva A."/>
            <person name="Rokas A."/>
            <person name="Ruiz-Duenas F.J."/>
            <person name="Sabat G."/>
            <person name="Salamov A."/>
            <person name="Samejima M."/>
            <person name="Schmutz J."/>
            <person name="Slot J.C."/>
            <person name="St John F."/>
            <person name="Stenlid J."/>
            <person name="Sun H."/>
            <person name="Sun S."/>
            <person name="Syed K."/>
            <person name="Tsang A."/>
            <person name="Wiebenga A."/>
            <person name="Young D."/>
            <person name="Pisabarro A."/>
            <person name="Eastwood D.C."/>
            <person name="Martin F."/>
            <person name="Cullen D."/>
            <person name="Grigoriev I.V."/>
            <person name="Hibbett D.S."/>
        </authorList>
    </citation>
    <scope>NUCLEOTIDE SEQUENCE [LARGE SCALE GENOMIC DNA]</scope>
    <source>
        <strain evidence="8 9">ATCC 11539</strain>
    </source>
</reference>
<keyword evidence="3" id="KW-0560">Oxidoreductase</keyword>
<dbReference type="OMA" id="IFMRHIF"/>
<feature type="active site" description="Proton donor" evidence="4">
    <location>
        <position position="51"/>
    </location>
</feature>
<dbReference type="PROSITE" id="PS00062">
    <property type="entry name" value="ALDOKETO_REDUCTASE_2"/>
    <property type="match status" value="1"/>
</dbReference>
<name>S7QFW5_GLOTA</name>
<dbReference type="InterPro" id="IPR023210">
    <property type="entry name" value="NADP_OxRdtase_dom"/>
</dbReference>
<evidence type="ECO:0000256" key="2">
    <source>
        <dbReference type="ARBA" id="ARBA00022857"/>
    </source>
</evidence>
<dbReference type="OrthoDB" id="416253at2759"/>
<evidence type="ECO:0000256" key="4">
    <source>
        <dbReference type="PIRSR" id="PIRSR000097-1"/>
    </source>
</evidence>
<evidence type="ECO:0000256" key="6">
    <source>
        <dbReference type="PIRSR" id="PIRSR000097-3"/>
    </source>
</evidence>
<sequence>MATLTFPLNDGTSIPALAFGTGTALYNKDARDAVTTAITSGFVHLDGAQMYGNEDSLGDAIVASGKPRESLYITTKLTELKNGATVKSALQESLRKLKVDYVNLFLIHMPTHHEGRLKEVWKQMEEVKKEGLAKSIGVSNFRIKDFEEFLPEATIKPAVNQIEFHPYLLKASEQLLEYTTKLGIRTESYGGLTPIVRARGGPLDPVLAKIRERLEKTAGKPVSEGQVLSKWLLQKEIVVVTTSSKPERVKEYLDVPNLPDLSPEEVAEIESTGKKQHTRAFCQFLDK</sequence>
<dbReference type="eggNOG" id="KOG1577">
    <property type="taxonomic scope" value="Eukaryota"/>
</dbReference>
<dbReference type="GO" id="GO:0016652">
    <property type="term" value="F:oxidoreductase activity, acting on NAD(P)H as acceptor"/>
    <property type="evidence" value="ECO:0007669"/>
    <property type="project" value="InterPro"/>
</dbReference>
<dbReference type="HOGENOM" id="CLU_023205_0_3_1"/>
<keyword evidence="2" id="KW-0521">NADP</keyword>
<dbReference type="GeneID" id="19301401"/>
<dbReference type="Pfam" id="PF00248">
    <property type="entry name" value="Aldo_ket_red"/>
    <property type="match status" value="1"/>
</dbReference>
<protein>
    <submittedName>
        <fullName evidence="8">Aldo/keto reductase</fullName>
    </submittedName>
</protein>
<gene>
    <name evidence="8" type="ORF">GLOTRDRAFT_126532</name>
</gene>
<accession>S7QFW5</accession>
<dbReference type="GO" id="GO:0016616">
    <property type="term" value="F:oxidoreductase activity, acting on the CH-OH group of donors, NAD or NADP as acceptor"/>
    <property type="evidence" value="ECO:0007669"/>
    <property type="project" value="UniProtKB-ARBA"/>
</dbReference>
<organism evidence="8 9">
    <name type="scientific">Gloeophyllum trabeum (strain ATCC 11539 / FP-39264 / Madison 617)</name>
    <name type="common">Brown rot fungus</name>
    <dbReference type="NCBI Taxonomy" id="670483"/>
    <lineage>
        <taxon>Eukaryota</taxon>
        <taxon>Fungi</taxon>
        <taxon>Dikarya</taxon>
        <taxon>Basidiomycota</taxon>
        <taxon>Agaricomycotina</taxon>
        <taxon>Agaricomycetes</taxon>
        <taxon>Gloeophyllales</taxon>
        <taxon>Gloeophyllaceae</taxon>
        <taxon>Gloeophyllum</taxon>
    </lineage>
</organism>
<dbReference type="Gene3D" id="3.20.20.100">
    <property type="entry name" value="NADP-dependent oxidoreductase domain"/>
    <property type="match status" value="1"/>
</dbReference>
<dbReference type="FunFam" id="3.20.20.100:FF:000002">
    <property type="entry name" value="2,5-diketo-D-gluconic acid reductase A"/>
    <property type="match status" value="1"/>
</dbReference>
<evidence type="ECO:0000256" key="3">
    <source>
        <dbReference type="ARBA" id="ARBA00023002"/>
    </source>
</evidence>
<comment type="similarity">
    <text evidence="1">Belongs to the aldo/keto reductase family.</text>
</comment>
<feature type="site" description="Lowers pKa of active site Tyr" evidence="6">
    <location>
        <position position="76"/>
    </location>
</feature>
<evidence type="ECO:0000259" key="7">
    <source>
        <dbReference type="Pfam" id="PF00248"/>
    </source>
</evidence>
<dbReference type="Proteomes" id="UP000030669">
    <property type="component" value="Unassembled WGS sequence"/>
</dbReference>